<dbReference type="AlphaFoldDB" id="E4WR51"/>
<reference evidence="1" key="1">
    <citation type="journal article" date="2010" name="Science">
        <title>Plasticity of animal genome architecture unmasked by rapid evolution of a pelagic tunicate.</title>
        <authorList>
            <person name="Denoeud F."/>
            <person name="Henriet S."/>
            <person name="Mungpakdee S."/>
            <person name="Aury J.M."/>
            <person name="Da Silva C."/>
            <person name="Brinkmann H."/>
            <person name="Mikhaleva J."/>
            <person name="Olsen L.C."/>
            <person name="Jubin C."/>
            <person name="Canestro C."/>
            <person name="Bouquet J.M."/>
            <person name="Danks G."/>
            <person name="Poulain J."/>
            <person name="Campsteijn C."/>
            <person name="Adamski M."/>
            <person name="Cross I."/>
            <person name="Yadetie F."/>
            <person name="Muffato M."/>
            <person name="Louis A."/>
            <person name="Butcher S."/>
            <person name="Tsagkogeorga G."/>
            <person name="Konrad A."/>
            <person name="Singh S."/>
            <person name="Jensen M.F."/>
            <person name="Cong E.H."/>
            <person name="Eikeseth-Otteraa H."/>
            <person name="Noel B."/>
            <person name="Anthouard V."/>
            <person name="Porcel B.M."/>
            <person name="Kachouri-Lafond R."/>
            <person name="Nishino A."/>
            <person name="Ugolini M."/>
            <person name="Chourrout P."/>
            <person name="Nishida H."/>
            <person name="Aasland R."/>
            <person name="Huzurbazar S."/>
            <person name="Westhof E."/>
            <person name="Delsuc F."/>
            <person name="Lehrach H."/>
            <person name="Reinhardt R."/>
            <person name="Weissenbach J."/>
            <person name="Roy S.W."/>
            <person name="Artiguenave F."/>
            <person name="Postlethwait J.H."/>
            <person name="Manak J.R."/>
            <person name="Thompson E.M."/>
            <person name="Jaillon O."/>
            <person name="Du Pasquier L."/>
            <person name="Boudinot P."/>
            <person name="Liberles D.A."/>
            <person name="Volff J.N."/>
            <person name="Philippe H."/>
            <person name="Lenhard B."/>
            <person name="Roest Crollius H."/>
            <person name="Wincker P."/>
            <person name="Chourrout D."/>
        </authorList>
    </citation>
    <scope>NUCLEOTIDE SEQUENCE [LARGE SCALE GENOMIC DNA]</scope>
</reference>
<organism evidence="1">
    <name type="scientific">Oikopleura dioica</name>
    <name type="common">Tunicate</name>
    <dbReference type="NCBI Taxonomy" id="34765"/>
    <lineage>
        <taxon>Eukaryota</taxon>
        <taxon>Metazoa</taxon>
        <taxon>Chordata</taxon>
        <taxon>Tunicata</taxon>
        <taxon>Appendicularia</taxon>
        <taxon>Copelata</taxon>
        <taxon>Oikopleuridae</taxon>
        <taxon>Oikopleura</taxon>
    </lineage>
</organism>
<dbReference type="EMBL" id="FN653015">
    <property type="protein sequence ID" value="CBY20237.1"/>
    <property type="molecule type" value="Genomic_DNA"/>
</dbReference>
<evidence type="ECO:0000313" key="2">
    <source>
        <dbReference type="Proteomes" id="UP000001307"/>
    </source>
</evidence>
<dbReference type="InParanoid" id="E4WR51"/>
<evidence type="ECO:0000313" key="1">
    <source>
        <dbReference type="EMBL" id="CBY20237.1"/>
    </source>
</evidence>
<proteinExistence type="predicted"/>
<accession>E4WR51</accession>
<dbReference type="Proteomes" id="UP000001307">
    <property type="component" value="Unassembled WGS sequence"/>
</dbReference>
<keyword evidence="2" id="KW-1185">Reference proteome</keyword>
<name>E4WR51_OIKDI</name>
<sequence>MSPRKDKGYYYAEYKHEGMTSAKQAFILQTPIKRDRMKAIREVLLRATCRKLMILIESEEGVFECKWTNIVRKDRKQLRKWLPEIFEDEETDHQLVSKQSIELQLDEQIAGEQKSNKWEDFEKIRQGNGYEYGIYSQGEYRRHPIFFMVTPYVKEKIPRIKIALYEAINDGIMLMEKDADPIRFCKDPNEMFAFSWGDEVRKNPEKLINYLPNLFPDDPAVKRRKTERAKKEALYLENGYQYIQVFVEEDKQEDGFLMKKPFKREKIADIRSALHLAISKGISVAIENEKGEIEECKWTHAVRQTPHELRNYLPELFPQNEEEEITTNLADLELKQD</sequence>
<gene>
    <name evidence="1" type="ORF">GSOID_T00000224001</name>
</gene>
<protein>
    <submittedName>
        <fullName evidence="1">Uncharacterized protein</fullName>
    </submittedName>
</protein>